<dbReference type="EC" id="2.7.7.65" evidence="2"/>
<feature type="domain" description="GGDEF" evidence="5">
    <location>
        <begin position="306"/>
        <end position="440"/>
    </location>
</feature>
<name>A0A3N9TZ32_9VIBR</name>
<comment type="catalytic activity">
    <reaction evidence="3">
        <text>2 GTP = 3',3'-c-di-GMP + 2 diphosphate</text>
        <dbReference type="Rhea" id="RHEA:24898"/>
        <dbReference type="ChEBI" id="CHEBI:33019"/>
        <dbReference type="ChEBI" id="CHEBI:37565"/>
        <dbReference type="ChEBI" id="CHEBI:58805"/>
        <dbReference type="EC" id="2.7.7.65"/>
    </reaction>
</comment>
<feature type="transmembrane region" description="Helical" evidence="4">
    <location>
        <begin position="12"/>
        <end position="38"/>
    </location>
</feature>
<dbReference type="NCBIfam" id="TIGR00254">
    <property type="entry name" value="GGDEF"/>
    <property type="match status" value="1"/>
</dbReference>
<evidence type="ECO:0000256" key="4">
    <source>
        <dbReference type="SAM" id="Phobius"/>
    </source>
</evidence>
<organism evidence="6 7">
    <name type="scientific">Vibrio viridaestus</name>
    <dbReference type="NCBI Taxonomy" id="2487322"/>
    <lineage>
        <taxon>Bacteria</taxon>
        <taxon>Pseudomonadati</taxon>
        <taxon>Pseudomonadota</taxon>
        <taxon>Gammaproteobacteria</taxon>
        <taxon>Vibrionales</taxon>
        <taxon>Vibrionaceae</taxon>
        <taxon>Vibrio</taxon>
    </lineage>
</organism>
<dbReference type="InterPro" id="IPR029787">
    <property type="entry name" value="Nucleotide_cyclase"/>
</dbReference>
<dbReference type="Pfam" id="PF00990">
    <property type="entry name" value="GGDEF"/>
    <property type="match status" value="1"/>
</dbReference>
<protein>
    <recommendedName>
        <fullName evidence="2">diguanylate cyclase</fullName>
        <ecNumber evidence="2">2.7.7.65</ecNumber>
    </recommendedName>
</protein>
<sequence length="444" mass="50572">MIKQQFISVNAVMRLVTTMIVIMVLLVYAITGIFIYIIEKDELQDLYTRINLALNVEANHDLEIVTEYSFWDESYQNIVVKKNNKWIQDNIEHYVLTKYQFDFAAFQSADEQTHIIAQQHHDKISSQDLTDASLPNSNLMGVEGASLFVNLGGAIYQIVTVPFVSEETEQKRAESLLIGFRITQNYLDKLVANYELPNISISHNLDASNRVVLKDFVGNVQGILTWKHISATRALIPYMLIAGIILLLGSIYVTRRVLYAELGVRVHYEQRLYQAATKDDLTGISNRKFFIDYAEREFNFLRLEGRHYSLLMLDIDYFKKINDTYGHAAGDSALNHFAEVCKNALRERDLFGRIGGEEFAIFLPDTDQDNAFAVAERIHAQLREHPITDIGIKHVKVSVSIGLAGHLLNAISFDELLKYADEALYQAKSEGRNRTIIAINTTHS</sequence>
<dbReference type="RefSeq" id="WP_124938205.1">
    <property type="nucleotide sequence ID" value="NZ_RJVQ01000007.1"/>
</dbReference>
<dbReference type="PROSITE" id="PS50887">
    <property type="entry name" value="GGDEF"/>
    <property type="match status" value="1"/>
</dbReference>
<dbReference type="PANTHER" id="PTHR45138:SF9">
    <property type="entry name" value="DIGUANYLATE CYCLASE DGCM-RELATED"/>
    <property type="match status" value="1"/>
</dbReference>
<comment type="caution">
    <text evidence="6">The sequence shown here is derived from an EMBL/GenBank/DDBJ whole genome shotgun (WGS) entry which is preliminary data.</text>
</comment>
<dbReference type="PANTHER" id="PTHR45138">
    <property type="entry name" value="REGULATORY COMPONENTS OF SENSORY TRANSDUCTION SYSTEM"/>
    <property type="match status" value="1"/>
</dbReference>
<reference evidence="6 7" key="1">
    <citation type="submission" date="2018-11" db="EMBL/GenBank/DDBJ databases">
        <title>Vibrio LJC006 sp. nov., isolated from seawater during the bloom of the enteromorpha.</title>
        <authorList>
            <person name="Liang J."/>
        </authorList>
    </citation>
    <scope>NUCLEOTIDE SEQUENCE [LARGE SCALE GENOMIC DNA]</scope>
    <source>
        <strain evidence="6 7">LJC006</strain>
    </source>
</reference>
<dbReference type="EMBL" id="RJVQ01000007">
    <property type="protein sequence ID" value="RQW62212.1"/>
    <property type="molecule type" value="Genomic_DNA"/>
</dbReference>
<dbReference type="OrthoDB" id="73375at2"/>
<dbReference type="GO" id="GO:0052621">
    <property type="term" value="F:diguanylate cyclase activity"/>
    <property type="evidence" value="ECO:0007669"/>
    <property type="project" value="UniProtKB-EC"/>
</dbReference>
<dbReference type="Gene3D" id="3.30.70.270">
    <property type="match status" value="1"/>
</dbReference>
<comment type="cofactor">
    <cofactor evidence="1">
        <name>Mg(2+)</name>
        <dbReference type="ChEBI" id="CHEBI:18420"/>
    </cofactor>
</comment>
<feature type="transmembrane region" description="Helical" evidence="4">
    <location>
        <begin position="235"/>
        <end position="253"/>
    </location>
</feature>
<keyword evidence="4" id="KW-0472">Membrane</keyword>
<evidence type="ECO:0000256" key="2">
    <source>
        <dbReference type="ARBA" id="ARBA00012528"/>
    </source>
</evidence>
<dbReference type="InterPro" id="IPR000160">
    <property type="entry name" value="GGDEF_dom"/>
</dbReference>
<dbReference type="Pfam" id="PF05228">
    <property type="entry name" value="CHASE4"/>
    <property type="match status" value="1"/>
</dbReference>
<proteinExistence type="predicted"/>
<dbReference type="InterPro" id="IPR043128">
    <property type="entry name" value="Rev_trsase/Diguanyl_cyclase"/>
</dbReference>
<keyword evidence="7" id="KW-1185">Reference proteome</keyword>
<keyword evidence="4" id="KW-0812">Transmembrane</keyword>
<evidence type="ECO:0000313" key="7">
    <source>
        <dbReference type="Proteomes" id="UP000281112"/>
    </source>
</evidence>
<dbReference type="InterPro" id="IPR007892">
    <property type="entry name" value="CHASE4"/>
</dbReference>
<dbReference type="SMART" id="SM00267">
    <property type="entry name" value="GGDEF"/>
    <property type="match status" value="1"/>
</dbReference>
<evidence type="ECO:0000313" key="6">
    <source>
        <dbReference type="EMBL" id="RQW62212.1"/>
    </source>
</evidence>
<dbReference type="FunFam" id="3.30.70.270:FF:000001">
    <property type="entry name" value="Diguanylate cyclase domain protein"/>
    <property type="match status" value="1"/>
</dbReference>
<gene>
    <name evidence="6" type="ORF">EES38_15970</name>
</gene>
<accession>A0A3N9TZ32</accession>
<dbReference type="SUPFAM" id="SSF55073">
    <property type="entry name" value="Nucleotide cyclase"/>
    <property type="match status" value="1"/>
</dbReference>
<evidence type="ECO:0000256" key="3">
    <source>
        <dbReference type="ARBA" id="ARBA00034247"/>
    </source>
</evidence>
<evidence type="ECO:0000259" key="5">
    <source>
        <dbReference type="PROSITE" id="PS50887"/>
    </source>
</evidence>
<dbReference type="Proteomes" id="UP000281112">
    <property type="component" value="Unassembled WGS sequence"/>
</dbReference>
<dbReference type="InterPro" id="IPR050469">
    <property type="entry name" value="Diguanylate_Cyclase"/>
</dbReference>
<keyword evidence="4" id="KW-1133">Transmembrane helix</keyword>
<dbReference type="CDD" id="cd01949">
    <property type="entry name" value="GGDEF"/>
    <property type="match status" value="1"/>
</dbReference>
<evidence type="ECO:0000256" key="1">
    <source>
        <dbReference type="ARBA" id="ARBA00001946"/>
    </source>
</evidence>
<dbReference type="AlphaFoldDB" id="A0A3N9TZ32"/>